<proteinExistence type="predicted"/>
<name>A0A6F8T7I6_9GAMM</name>
<dbReference type="GO" id="GO:0005829">
    <property type="term" value="C:cytosol"/>
    <property type="evidence" value="ECO:0007669"/>
    <property type="project" value="TreeGrafter"/>
</dbReference>
<dbReference type="PROSITE" id="PS00671">
    <property type="entry name" value="D_2_HYDROXYACID_DH_3"/>
    <property type="match status" value="1"/>
</dbReference>
<dbReference type="AlphaFoldDB" id="A0A6F8T7I6"/>
<evidence type="ECO:0000256" key="4">
    <source>
        <dbReference type="ARBA" id="ARBA00023096"/>
    </source>
</evidence>
<dbReference type="RefSeq" id="WP_173237397.1">
    <property type="nucleotide sequence ID" value="NZ_AP022839.1"/>
</dbReference>
<dbReference type="InterPro" id="IPR036291">
    <property type="entry name" value="NAD(P)-bd_dom_sf"/>
</dbReference>
<dbReference type="SUPFAM" id="SSF52283">
    <property type="entry name" value="Formate/glycerate dehydrogenase catalytic domain-like"/>
    <property type="match status" value="1"/>
</dbReference>
<dbReference type="InterPro" id="IPR029753">
    <property type="entry name" value="D-isomer_DH_CS"/>
</dbReference>
<dbReference type="Gene3D" id="3.40.50.720">
    <property type="entry name" value="NAD(P)-binding Rossmann-like Domain"/>
    <property type="match status" value="2"/>
</dbReference>
<dbReference type="GO" id="GO:0051287">
    <property type="term" value="F:NAD binding"/>
    <property type="evidence" value="ECO:0007669"/>
    <property type="project" value="InterPro"/>
</dbReference>
<evidence type="ECO:0000313" key="7">
    <source>
        <dbReference type="Proteomes" id="UP000502894"/>
    </source>
</evidence>
<keyword evidence="4" id="KW-0664">Pyridoxine biosynthesis</keyword>
<dbReference type="GO" id="GO:0016618">
    <property type="term" value="F:hydroxypyruvate reductase [NAD(P)H] activity"/>
    <property type="evidence" value="ECO:0007669"/>
    <property type="project" value="TreeGrafter"/>
</dbReference>
<dbReference type="InterPro" id="IPR006140">
    <property type="entry name" value="D-isomer_DH_NAD-bd"/>
</dbReference>
<keyword evidence="3" id="KW-0520">NAD</keyword>
<dbReference type="KEGG" id="lant:TUM19329_22870"/>
<feature type="domain" description="D-isomer specific 2-hydroxyacid dehydrogenase NAD-binding" evidence="5">
    <location>
        <begin position="111"/>
        <end position="250"/>
    </location>
</feature>
<evidence type="ECO:0000256" key="2">
    <source>
        <dbReference type="ARBA" id="ARBA00023002"/>
    </source>
</evidence>
<dbReference type="PANTHER" id="PTHR10996:SF178">
    <property type="entry name" value="2-HYDROXYACID DEHYDROGENASE YGL185C-RELATED"/>
    <property type="match status" value="1"/>
</dbReference>
<organism evidence="6 7">
    <name type="scientific">Legionella antarctica</name>
    <dbReference type="NCBI Taxonomy" id="2708020"/>
    <lineage>
        <taxon>Bacteria</taxon>
        <taxon>Pseudomonadati</taxon>
        <taxon>Pseudomonadota</taxon>
        <taxon>Gammaproteobacteria</taxon>
        <taxon>Legionellales</taxon>
        <taxon>Legionellaceae</taxon>
        <taxon>Legionella</taxon>
    </lineage>
</organism>
<dbReference type="PANTHER" id="PTHR10996">
    <property type="entry name" value="2-HYDROXYACID DEHYDROGENASE-RELATED"/>
    <property type="match status" value="1"/>
</dbReference>
<dbReference type="Proteomes" id="UP000502894">
    <property type="component" value="Chromosome"/>
</dbReference>
<accession>A0A6F8T7I6</accession>
<sequence length="356" mass="39693">MKILADASLPGLDSAFPEPFTLSRYSNADELSSLLCGQDVLFCRSTLKVNSELLKNNQLQYVATASSGTDHLDHLFLKSQKIQIIDAKGSNASSVADYVVSCVALLEKQNLIGGKQVGIIGMGKTGSKVYSRLKAANFQTWNYDPLKAIQEKQFESCELDNLHEADLLCIHAELHSHLPYPSVNLIDEVFLGQLKPGCVIINAARGGIVNEAALLNTRCPLVYCTDVYLHEPAINKHIVDMATICTPHIAGHSIEAKWTAVTMISKRLHQLLRLPVPEFDLPVKPQNLHLPEDISWQERVLSIYNPAAETLQLKKAHDKKSIFLKLRNNHQNRHDFSLYPDLICNQETRLLLGNIE</sequence>
<keyword evidence="2" id="KW-0560">Oxidoreductase</keyword>
<evidence type="ECO:0000259" key="5">
    <source>
        <dbReference type="Pfam" id="PF02826"/>
    </source>
</evidence>
<dbReference type="GO" id="GO:0008615">
    <property type="term" value="P:pyridoxine biosynthetic process"/>
    <property type="evidence" value="ECO:0007669"/>
    <property type="project" value="UniProtKB-KW"/>
</dbReference>
<dbReference type="EMBL" id="AP022839">
    <property type="protein sequence ID" value="BCA95926.1"/>
    <property type="molecule type" value="Genomic_DNA"/>
</dbReference>
<dbReference type="CDD" id="cd12158">
    <property type="entry name" value="ErythrP_dh"/>
    <property type="match status" value="1"/>
</dbReference>
<dbReference type="InterPro" id="IPR020921">
    <property type="entry name" value="Erythronate-4-P_DHase"/>
</dbReference>
<keyword evidence="7" id="KW-1185">Reference proteome</keyword>
<evidence type="ECO:0000256" key="1">
    <source>
        <dbReference type="ARBA" id="ARBA00022490"/>
    </source>
</evidence>
<evidence type="ECO:0000256" key="3">
    <source>
        <dbReference type="ARBA" id="ARBA00023027"/>
    </source>
</evidence>
<protein>
    <submittedName>
        <fullName evidence="6">Erythronate-4-phosphate dehydrogenase</fullName>
    </submittedName>
</protein>
<dbReference type="GO" id="GO:0030267">
    <property type="term" value="F:glyoxylate reductase (NADPH) activity"/>
    <property type="evidence" value="ECO:0007669"/>
    <property type="project" value="TreeGrafter"/>
</dbReference>
<reference evidence="6" key="1">
    <citation type="journal article" date="2020" name="Microbiol. Resour. Announc.">
        <title>Complete Genome Sequence of Novel Psychrotolerant Legionella Strain TUM19329, Isolated from Antarctic Lake Sediment.</title>
        <authorList>
            <person name="Shimada S."/>
            <person name="Nakai R."/>
            <person name="Aoki K."/>
            <person name="Shimoeda N."/>
            <person name="Ohno G."/>
            <person name="Miyazaki Y."/>
            <person name="Kudoh S."/>
            <person name="Imura S."/>
            <person name="Watanabe K."/>
            <person name="Ishii Y."/>
            <person name="Tateda K."/>
        </authorList>
    </citation>
    <scope>NUCLEOTIDE SEQUENCE [LARGE SCALE GENOMIC DNA]</scope>
    <source>
        <strain evidence="6">TUM19329</strain>
    </source>
</reference>
<evidence type="ECO:0000313" key="6">
    <source>
        <dbReference type="EMBL" id="BCA95926.1"/>
    </source>
</evidence>
<dbReference type="Pfam" id="PF02826">
    <property type="entry name" value="2-Hacid_dh_C"/>
    <property type="match status" value="1"/>
</dbReference>
<keyword evidence="1" id="KW-0963">Cytoplasm</keyword>
<gene>
    <name evidence="6" type="primary">pdxB</name>
    <name evidence="6" type="ORF">TUM19329_22870</name>
</gene>
<dbReference type="InterPro" id="IPR050223">
    <property type="entry name" value="D-isomer_2-hydroxyacid_DH"/>
</dbReference>
<dbReference type="SUPFAM" id="SSF51735">
    <property type="entry name" value="NAD(P)-binding Rossmann-fold domains"/>
    <property type="match status" value="1"/>
</dbReference>
<dbReference type="GO" id="GO:0033711">
    <property type="term" value="F:4-phosphoerythronate dehydrogenase activity"/>
    <property type="evidence" value="ECO:0007669"/>
    <property type="project" value="InterPro"/>
</dbReference>